<accession>A0A9K3E2X9</accession>
<reference evidence="1" key="1">
    <citation type="journal article" date="2017" name="Nature">
        <title>The sunflower genome provides insights into oil metabolism, flowering and Asterid evolution.</title>
        <authorList>
            <person name="Badouin H."/>
            <person name="Gouzy J."/>
            <person name="Grassa C.J."/>
            <person name="Murat F."/>
            <person name="Staton S.E."/>
            <person name="Cottret L."/>
            <person name="Lelandais-Briere C."/>
            <person name="Owens G.L."/>
            <person name="Carrere S."/>
            <person name="Mayjonade B."/>
            <person name="Legrand L."/>
            <person name="Gill N."/>
            <person name="Kane N.C."/>
            <person name="Bowers J.E."/>
            <person name="Hubner S."/>
            <person name="Bellec A."/>
            <person name="Berard A."/>
            <person name="Berges H."/>
            <person name="Blanchet N."/>
            <person name="Boniface M.C."/>
            <person name="Brunel D."/>
            <person name="Catrice O."/>
            <person name="Chaidir N."/>
            <person name="Claudel C."/>
            <person name="Donnadieu C."/>
            <person name="Faraut T."/>
            <person name="Fievet G."/>
            <person name="Helmstetter N."/>
            <person name="King M."/>
            <person name="Knapp S.J."/>
            <person name="Lai Z."/>
            <person name="Le Paslier M.C."/>
            <person name="Lippi Y."/>
            <person name="Lorenzon L."/>
            <person name="Mandel J.R."/>
            <person name="Marage G."/>
            <person name="Marchand G."/>
            <person name="Marquand E."/>
            <person name="Bret-Mestries E."/>
            <person name="Morien E."/>
            <person name="Nambeesan S."/>
            <person name="Nguyen T."/>
            <person name="Pegot-Espagnet P."/>
            <person name="Pouilly N."/>
            <person name="Raftis F."/>
            <person name="Sallet E."/>
            <person name="Schiex T."/>
            <person name="Thomas J."/>
            <person name="Vandecasteele C."/>
            <person name="Vares D."/>
            <person name="Vear F."/>
            <person name="Vautrin S."/>
            <person name="Crespi M."/>
            <person name="Mangin B."/>
            <person name="Burke J.M."/>
            <person name="Salse J."/>
            <person name="Munos S."/>
            <person name="Vincourt P."/>
            <person name="Rieseberg L.H."/>
            <person name="Langlade N.B."/>
        </authorList>
    </citation>
    <scope>NUCLEOTIDE SEQUENCE</scope>
    <source>
        <tissue evidence="1">Leaves</tissue>
    </source>
</reference>
<gene>
    <name evidence="1" type="ORF">HanXRQr2_Chr15g0708561</name>
</gene>
<comment type="caution">
    <text evidence="1">The sequence shown here is derived from an EMBL/GenBank/DDBJ whole genome shotgun (WGS) entry which is preliminary data.</text>
</comment>
<evidence type="ECO:0000313" key="1">
    <source>
        <dbReference type="EMBL" id="KAF5765858.1"/>
    </source>
</evidence>
<evidence type="ECO:0000313" key="2">
    <source>
        <dbReference type="Proteomes" id="UP000215914"/>
    </source>
</evidence>
<dbReference type="Gramene" id="mRNA:HanXRQr2_Chr15g0708561">
    <property type="protein sequence ID" value="mRNA:HanXRQr2_Chr15g0708561"/>
    <property type="gene ID" value="HanXRQr2_Chr15g0708561"/>
</dbReference>
<name>A0A9K3E2X9_HELAN</name>
<dbReference type="Proteomes" id="UP000215914">
    <property type="component" value="Unassembled WGS sequence"/>
</dbReference>
<keyword evidence="2" id="KW-1185">Reference proteome</keyword>
<proteinExistence type="predicted"/>
<reference evidence="1" key="2">
    <citation type="submission" date="2020-06" db="EMBL/GenBank/DDBJ databases">
        <title>Helianthus annuus Genome sequencing and assembly Release 2.</title>
        <authorList>
            <person name="Gouzy J."/>
            <person name="Langlade N."/>
            <person name="Munos S."/>
        </authorList>
    </citation>
    <scope>NUCLEOTIDE SEQUENCE</scope>
    <source>
        <tissue evidence="1">Leaves</tissue>
    </source>
</reference>
<protein>
    <submittedName>
        <fullName evidence="1">Uncharacterized protein</fullName>
    </submittedName>
</protein>
<sequence length="60" mass="6621">MPSLGWRMGRVVAKDVEAVAVAVAVAEPGKALGWWRHKPQFCLKNAVTNVNHPFAKCHHC</sequence>
<dbReference type="EMBL" id="MNCJ02000330">
    <property type="protein sequence ID" value="KAF5765858.1"/>
    <property type="molecule type" value="Genomic_DNA"/>
</dbReference>
<dbReference type="AlphaFoldDB" id="A0A9K3E2X9"/>
<organism evidence="1 2">
    <name type="scientific">Helianthus annuus</name>
    <name type="common">Common sunflower</name>
    <dbReference type="NCBI Taxonomy" id="4232"/>
    <lineage>
        <taxon>Eukaryota</taxon>
        <taxon>Viridiplantae</taxon>
        <taxon>Streptophyta</taxon>
        <taxon>Embryophyta</taxon>
        <taxon>Tracheophyta</taxon>
        <taxon>Spermatophyta</taxon>
        <taxon>Magnoliopsida</taxon>
        <taxon>eudicotyledons</taxon>
        <taxon>Gunneridae</taxon>
        <taxon>Pentapetalae</taxon>
        <taxon>asterids</taxon>
        <taxon>campanulids</taxon>
        <taxon>Asterales</taxon>
        <taxon>Asteraceae</taxon>
        <taxon>Asteroideae</taxon>
        <taxon>Heliantheae alliance</taxon>
        <taxon>Heliantheae</taxon>
        <taxon>Helianthus</taxon>
    </lineage>
</organism>